<comment type="caution">
    <text evidence="2">The sequence shown here is derived from an EMBL/GenBank/DDBJ whole genome shotgun (WGS) entry which is preliminary data.</text>
</comment>
<organism evidence="2 3">
    <name type="scientific">Candidatus Wolfebacteria bacterium GWA1_42_9</name>
    <dbReference type="NCBI Taxonomy" id="1802553"/>
    <lineage>
        <taxon>Bacteria</taxon>
        <taxon>Candidatus Wolfeibacteriota</taxon>
    </lineage>
</organism>
<evidence type="ECO:0000256" key="1">
    <source>
        <dbReference type="SAM" id="MobiDB-lite"/>
    </source>
</evidence>
<dbReference type="EMBL" id="MGIN01000006">
    <property type="protein sequence ID" value="OGM90088.1"/>
    <property type="molecule type" value="Genomic_DNA"/>
</dbReference>
<gene>
    <name evidence="2" type="ORF">A2108_00360</name>
</gene>
<feature type="region of interest" description="Disordered" evidence="1">
    <location>
        <begin position="1"/>
        <end position="27"/>
    </location>
</feature>
<evidence type="ECO:0000313" key="3">
    <source>
        <dbReference type="Proteomes" id="UP000178303"/>
    </source>
</evidence>
<accession>A0A1F8DQH5</accession>
<feature type="region of interest" description="Disordered" evidence="1">
    <location>
        <begin position="73"/>
        <end position="95"/>
    </location>
</feature>
<dbReference type="Proteomes" id="UP000178303">
    <property type="component" value="Unassembled WGS sequence"/>
</dbReference>
<name>A0A1F8DQH5_9BACT</name>
<dbReference type="AlphaFoldDB" id="A0A1F8DQH5"/>
<protein>
    <submittedName>
        <fullName evidence="2">Uncharacterized protein</fullName>
    </submittedName>
</protein>
<sequence length="95" mass="11122">MFERLMAEKRKEPDGGDPNNKDNKEKEMEMTGECEYCGGVILPGQEDYHRNKTCVLEDKKEKTFIFKNIPADKPELLNKRKKEENINTSDKKEIN</sequence>
<evidence type="ECO:0000313" key="2">
    <source>
        <dbReference type="EMBL" id="OGM90088.1"/>
    </source>
</evidence>
<reference evidence="2 3" key="1">
    <citation type="journal article" date="2016" name="Nat. Commun.">
        <title>Thousands of microbial genomes shed light on interconnected biogeochemical processes in an aquifer system.</title>
        <authorList>
            <person name="Anantharaman K."/>
            <person name="Brown C.T."/>
            <person name="Hug L.A."/>
            <person name="Sharon I."/>
            <person name="Castelle C.J."/>
            <person name="Probst A.J."/>
            <person name="Thomas B.C."/>
            <person name="Singh A."/>
            <person name="Wilkins M.J."/>
            <person name="Karaoz U."/>
            <person name="Brodie E.L."/>
            <person name="Williams K.H."/>
            <person name="Hubbard S.S."/>
            <person name="Banfield J.F."/>
        </authorList>
    </citation>
    <scope>NUCLEOTIDE SEQUENCE [LARGE SCALE GENOMIC DNA]</scope>
</reference>
<proteinExistence type="predicted"/>